<sequence>MSDSEFPDPRPGPSWERLRVRAACSAGVAVVQLAVFWEFVVRTIPMLWPPVEPLTQWVSFLMVSLGSFVIISGLFGTLLGDQLYDRYLRDTSESP</sequence>
<gene>
    <name evidence="2" type="ORF">DM826_04660</name>
</gene>
<keyword evidence="1" id="KW-0812">Transmembrane</keyword>
<dbReference type="OrthoDB" id="305016at2157"/>
<proteinExistence type="predicted"/>
<reference evidence="2 3" key="1">
    <citation type="submission" date="2018-06" db="EMBL/GenBank/DDBJ databases">
        <title>Halonotius sp. F13-13 a new haloarchaeeon isolated from a solar saltern from Isla Cristina, Huelva, Spain.</title>
        <authorList>
            <person name="Duran-Viseras A."/>
            <person name="Sanchez-Porro C."/>
            <person name="Ventosa A."/>
        </authorList>
    </citation>
    <scope>NUCLEOTIDE SEQUENCE [LARGE SCALE GENOMIC DNA]</scope>
    <source>
        <strain evidence="2 3">F13-13</strain>
    </source>
</reference>
<dbReference type="RefSeq" id="WP_120101983.1">
    <property type="nucleotide sequence ID" value="NZ_QKNY01000006.1"/>
</dbReference>
<dbReference type="Proteomes" id="UP000276588">
    <property type="component" value="Unassembled WGS sequence"/>
</dbReference>
<organism evidence="2 3">
    <name type="scientific">Halonotius aquaticus</name>
    <dbReference type="NCBI Taxonomy" id="2216978"/>
    <lineage>
        <taxon>Archaea</taxon>
        <taxon>Methanobacteriati</taxon>
        <taxon>Methanobacteriota</taxon>
        <taxon>Stenosarchaea group</taxon>
        <taxon>Halobacteria</taxon>
        <taxon>Halobacteriales</taxon>
        <taxon>Haloferacaceae</taxon>
        <taxon>Halonotius</taxon>
    </lineage>
</organism>
<evidence type="ECO:0000313" key="3">
    <source>
        <dbReference type="Proteomes" id="UP000276588"/>
    </source>
</evidence>
<feature type="transmembrane region" description="Helical" evidence="1">
    <location>
        <begin position="57"/>
        <end position="79"/>
    </location>
</feature>
<comment type="caution">
    <text evidence="2">The sequence shown here is derived from an EMBL/GenBank/DDBJ whole genome shotgun (WGS) entry which is preliminary data.</text>
</comment>
<feature type="transmembrane region" description="Helical" evidence="1">
    <location>
        <begin position="20"/>
        <end position="37"/>
    </location>
</feature>
<evidence type="ECO:0000256" key="1">
    <source>
        <dbReference type="SAM" id="Phobius"/>
    </source>
</evidence>
<name>A0A3A6PWB2_9EURY</name>
<keyword evidence="1" id="KW-0472">Membrane</keyword>
<keyword evidence="1" id="KW-1133">Transmembrane helix</keyword>
<evidence type="ECO:0000313" key="2">
    <source>
        <dbReference type="EMBL" id="RJX43973.1"/>
    </source>
</evidence>
<protein>
    <submittedName>
        <fullName evidence="2">Uncharacterized protein</fullName>
    </submittedName>
</protein>
<accession>A0A3A6PWB2</accession>
<keyword evidence="3" id="KW-1185">Reference proteome</keyword>
<dbReference type="AlphaFoldDB" id="A0A3A6PWB2"/>
<dbReference type="EMBL" id="QKNY01000006">
    <property type="protein sequence ID" value="RJX43973.1"/>
    <property type="molecule type" value="Genomic_DNA"/>
</dbReference>